<dbReference type="AlphaFoldDB" id="A0A5E4XMZ8"/>
<feature type="region of interest" description="Disordered" evidence="1">
    <location>
        <begin position="1"/>
        <end position="21"/>
    </location>
</feature>
<evidence type="ECO:0000313" key="2">
    <source>
        <dbReference type="EMBL" id="VVE37757.1"/>
    </source>
</evidence>
<organism evidence="2 3">
    <name type="scientific">Pandoraea communis</name>
    <dbReference type="NCBI Taxonomy" id="2508297"/>
    <lineage>
        <taxon>Bacteria</taxon>
        <taxon>Pseudomonadati</taxon>
        <taxon>Pseudomonadota</taxon>
        <taxon>Betaproteobacteria</taxon>
        <taxon>Burkholderiales</taxon>
        <taxon>Burkholderiaceae</taxon>
        <taxon>Pandoraea</taxon>
    </lineage>
</organism>
<dbReference type="Proteomes" id="UP000337189">
    <property type="component" value="Unassembled WGS sequence"/>
</dbReference>
<sequence>MSRLKSLAERKADQEKARERRVELARKLTAQPVGRKRQPTKAKVVLDAPPAKLASTRPERTWAKIRAGIAPLTYLSRAAGEPIAPQPWAKELVSTVLAAADEGGVSLCLVWPAKLTFLPLLHALADIERVFVKDLRGMRTLLYPGTHACRAPLHGVVADREILSAFYRSLWVQHNGTTEVKSCTASPAMLAALWALNDLSQHTPDSPDPSLAELIPTFIFDPTKRAWTTTVSNPLERTLAKVERLAYRRDLREKVSLEWDAPDKAPGALMVVHHTVKKGAWRAALTTPALKGLGRPEVLLLDATEAAMRTNFAAVKRIPDFLSVARESGFADVGAVIVTDDPKTFFILRAQLGESNVTFSTKAWSAEAEEALLSAHPVAPSWRPAQRSNSNFSVRIVDRDASQLALAFQRLAASADNDESPAHQALLKACMYILRLSNMPAGYADLTAMSAEAGESDYGSQQNAWTPVKEGLVAALASGALNQIRESVERAIARAEQLIDDWNDATPMASRMLADVRKHAVVGRQGISLVLPSNKYVLLAHRFLVRKLGSDWVAAEARIEWHTLSAVSKTLAGDRKGKHFVFVGISPDVLRILMTRPEVPHGTAVLVAYRQAEATLKTLTSMKAIDAFKAYRGRIGLLAAELERRLAEVPNPLVIGKLREMSLTFKFDENGQNTQGTEQAYFKFELEGGGTAYGSGWVYRYAPDEDPPFRRMAASQIEPGDFIFDMSDELRAKLESSLQLNGDGVNSVVDPVRMLLRLYHEDVQRRCKLLFKSANRSALAREIHAKMVELDPKATECKPSRVYYWLAPQAADDTRAHAPQDTKYFKIFCRALGISDEAAEQHWVFVRNARRLNQHLGRELAARYAEILFQPDSAAVYRKVPATIIRDLQQEALHCAYLVERVVPPPVRATTRKKGETSAHP</sequence>
<evidence type="ECO:0000256" key="1">
    <source>
        <dbReference type="SAM" id="MobiDB-lite"/>
    </source>
</evidence>
<reference evidence="2 3" key="1">
    <citation type="submission" date="2019-08" db="EMBL/GenBank/DDBJ databases">
        <authorList>
            <person name="Peeters C."/>
        </authorList>
    </citation>
    <scope>NUCLEOTIDE SEQUENCE [LARGE SCALE GENOMIC DNA]</scope>
    <source>
        <strain evidence="2 3">LMG 31110</strain>
    </source>
</reference>
<protein>
    <submittedName>
        <fullName evidence="2">Uncharacterized protein</fullName>
    </submittedName>
</protein>
<dbReference type="RefSeq" id="WP_174979674.1">
    <property type="nucleotide sequence ID" value="NZ_CABPSJ010000006.1"/>
</dbReference>
<gene>
    <name evidence="2" type="ORF">PCO31110_04027</name>
</gene>
<accession>A0A5E4XMZ8</accession>
<evidence type="ECO:0000313" key="3">
    <source>
        <dbReference type="Proteomes" id="UP000337189"/>
    </source>
</evidence>
<proteinExistence type="predicted"/>
<dbReference type="EMBL" id="CABPSJ010000006">
    <property type="protein sequence ID" value="VVE37757.1"/>
    <property type="molecule type" value="Genomic_DNA"/>
</dbReference>
<name>A0A5E4XMZ8_9BURK</name>